<keyword evidence="1" id="KW-0413">Isomerase</keyword>
<dbReference type="EMBL" id="LCPW01000002">
    <property type="protein sequence ID" value="KKW06204.1"/>
    <property type="molecule type" value="Genomic_DNA"/>
</dbReference>
<dbReference type="InterPro" id="IPR003331">
    <property type="entry name" value="UDP_GlcNAc_Epimerase_2_dom"/>
</dbReference>
<dbReference type="GO" id="GO:0016853">
    <property type="term" value="F:isomerase activity"/>
    <property type="evidence" value="ECO:0007669"/>
    <property type="project" value="UniProtKB-KW"/>
</dbReference>
<reference evidence="3 4" key="1">
    <citation type="journal article" date="2015" name="Nature">
        <title>rRNA introns, odd ribosomes, and small enigmatic genomes across a large radiation of phyla.</title>
        <authorList>
            <person name="Brown C.T."/>
            <person name="Hug L.A."/>
            <person name="Thomas B.C."/>
            <person name="Sharon I."/>
            <person name="Castelle C.J."/>
            <person name="Singh A."/>
            <person name="Wilkins M.J."/>
            <person name="Williams K.H."/>
            <person name="Banfield J.F."/>
        </authorList>
    </citation>
    <scope>NUCLEOTIDE SEQUENCE [LARGE SCALE GENOMIC DNA]</scope>
</reference>
<protein>
    <submittedName>
        <fullName evidence="3">UDP-N-acetylglucosamine 2-epimerase</fullName>
    </submittedName>
</protein>
<gene>
    <name evidence="3" type="ORF">UY40_C0002G0054</name>
</gene>
<name>A0A0G1YIH7_9BACT</name>
<accession>A0A0G1YIH7</accession>
<dbReference type="STRING" id="1618342.UY40_C0002G0054"/>
<dbReference type="PANTHER" id="PTHR43174">
    <property type="entry name" value="UDP-N-ACETYLGLUCOSAMINE 2-EPIMERASE"/>
    <property type="match status" value="1"/>
</dbReference>
<dbReference type="AlphaFoldDB" id="A0A0G1YIH7"/>
<dbReference type="InterPro" id="IPR029767">
    <property type="entry name" value="WecB-like"/>
</dbReference>
<proteinExistence type="inferred from homology"/>
<evidence type="ECO:0000313" key="3">
    <source>
        <dbReference type="EMBL" id="KKW06204.1"/>
    </source>
</evidence>
<organism evidence="3 4">
    <name type="scientific">candidate division CPR1 bacterium GW2011_GWC1_49_13</name>
    <dbReference type="NCBI Taxonomy" id="1618342"/>
    <lineage>
        <taxon>Bacteria</taxon>
        <taxon>candidate division CPR1</taxon>
    </lineage>
</organism>
<evidence type="ECO:0000313" key="4">
    <source>
        <dbReference type="Proteomes" id="UP000034119"/>
    </source>
</evidence>
<evidence type="ECO:0000256" key="1">
    <source>
        <dbReference type="RuleBase" id="RU003513"/>
    </source>
</evidence>
<dbReference type="Gene3D" id="3.40.50.2000">
    <property type="entry name" value="Glycogen Phosphorylase B"/>
    <property type="match status" value="2"/>
</dbReference>
<evidence type="ECO:0000259" key="2">
    <source>
        <dbReference type="Pfam" id="PF02350"/>
    </source>
</evidence>
<feature type="domain" description="UDP-N-acetylglucosamine 2-epimerase" evidence="2">
    <location>
        <begin position="27"/>
        <end position="342"/>
    </location>
</feature>
<dbReference type="CDD" id="cd03786">
    <property type="entry name" value="GTB_UDP-GlcNAc_2-Epimerase"/>
    <property type="match status" value="1"/>
</dbReference>
<sequence>MKVLIVLGTRPEIIRLSLIIKRLDELGIQTVLVHTGQNYDPKLSEIFFKELGLRRPDYFLAVKEETVGAQIGKIISQTEEVLIKEKPDCLLILGDTNSSLCVIPAARLRIPILHMEAGNRAFDWRIPEEKNRKIIDHVSDWLFPYTERSKENLLREGFPAEYIFVSGNPITEVLRHYAKDIEKSTILKNLKLFPKKYFLATTHREENVDDPVMFKNIIEGFNLIVQKYKLPLIWSVHPRTRSKIVTGKFNLDPLIIASEPFGFFDFTNLEKNALGVLTDSGTVPEECSLFSVPAVVVRQTTERPESVESGSNILSGTTEPKQILLAVGVMLDTRGKWSSPYKNDLDVSKKMAQFIVHRKPPKAK</sequence>
<dbReference type="NCBIfam" id="TIGR00236">
    <property type="entry name" value="wecB"/>
    <property type="match status" value="1"/>
</dbReference>
<comment type="similarity">
    <text evidence="1">Belongs to the UDP-N-acetylglucosamine 2-epimerase family.</text>
</comment>
<dbReference type="SUPFAM" id="SSF53756">
    <property type="entry name" value="UDP-Glycosyltransferase/glycogen phosphorylase"/>
    <property type="match status" value="1"/>
</dbReference>
<dbReference type="Pfam" id="PF02350">
    <property type="entry name" value="Epimerase_2"/>
    <property type="match status" value="1"/>
</dbReference>
<comment type="caution">
    <text evidence="3">The sequence shown here is derived from an EMBL/GenBank/DDBJ whole genome shotgun (WGS) entry which is preliminary data.</text>
</comment>
<dbReference type="PANTHER" id="PTHR43174:SF1">
    <property type="entry name" value="UDP-N-ACETYLGLUCOSAMINE 2-EPIMERASE"/>
    <property type="match status" value="1"/>
</dbReference>
<dbReference type="Proteomes" id="UP000034119">
    <property type="component" value="Unassembled WGS sequence"/>
</dbReference>